<comment type="caution">
    <text evidence="1">The sequence shown here is derived from an EMBL/GenBank/DDBJ whole genome shotgun (WGS) entry which is preliminary data.</text>
</comment>
<evidence type="ECO:0000313" key="2">
    <source>
        <dbReference type="Proteomes" id="UP001472677"/>
    </source>
</evidence>
<organism evidence="1 2">
    <name type="scientific">Hibiscus sabdariffa</name>
    <name type="common">roselle</name>
    <dbReference type="NCBI Taxonomy" id="183260"/>
    <lineage>
        <taxon>Eukaryota</taxon>
        <taxon>Viridiplantae</taxon>
        <taxon>Streptophyta</taxon>
        <taxon>Embryophyta</taxon>
        <taxon>Tracheophyta</taxon>
        <taxon>Spermatophyta</taxon>
        <taxon>Magnoliopsida</taxon>
        <taxon>eudicotyledons</taxon>
        <taxon>Gunneridae</taxon>
        <taxon>Pentapetalae</taxon>
        <taxon>rosids</taxon>
        <taxon>malvids</taxon>
        <taxon>Malvales</taxon>
        <taxon>Malvaceae</taxon>
        <taxon>Malvoideae</taxon>
        <taxon>Hibiscus</taxon>
    </lineage>
</organism>
<evidence type="ECO:0000313" key="1">
    <source>
        <dbReference type="EMBL" id="KAK8486943.1"/>
    </source>
</evidence>
<proteinExistence type="predicted"/>
<accession>A0ABR2A1V7</accession>
<evidence type="ECO:0008006" key="3">
    <source>
        <dbReference type="Google" id="ProtNLM"/>
    </source>
</evidence>
<gene>
    <name evidence="1" type="ORF">V6N12_065844</name>
</gene>
<protein>
    <recommendedName>
        <fullName evidence="3">Reverse transcriptase zinc-binding domain-containing protein</fullName>
    </recommendedName>
</protein>
<reference evidence="1 2" key="1">
    <citation type="journal article" date="2024" name="G3 (Bethesda)">
        <title>Genome assembly of Hibiscus sabdariffa L. provides insights into metabolisms of medicinal natural products.</title>
        <authorList>
            <person name="Kim T."/>
        </authorList>
    </citation>
    <scope>NUCLEOTIDE SEQUENCE [LARGE SCALE GENOMIC DNA]</scope>
    <source>
        <strain evidence="1">TK-2024</strain>
        <tissue evidence="1">Old leaves</tissue>
    </source>
</reference>
<dbReference type="EMBL" id="JBBPBM010001132">
    <property type="protein sequence ID" value="KAK8486943.1"/>
    <property type="molecule type" value="Genomic_DNA"/>
</dbReference>
<sequence length="113" mass="12956">MLPNEPYWNENLVRRVFTPDDAQKILLCPIAATRAEPFLWFGHSSGCYTTKYEYLWLLKTVSRPAATKSIWKTISKLQTLPRIFVFAWRACHEALPTGNRLLMARIGNGLSSV</sequence>
<dbReference type="Proteomes" id="UP001472677">
    <property type="component" value="Unassembled WGS sequence"/>
</dbReference>
<keyword evidence="2" id="KW-1185">Reference proteome</keyword>
<name>A0ABR2A1V7_9ROSI</name>